<name>A0A2U1NEA9_ARTAN</name>
<dbReference type="GO" id="GO:0003964">
    <property type="term" value="F:RNA-directed DNA polymerase activity"/>
    <property type="evidence" value="ECO:0007669"/>
    <property type="project" value="UniProtKB-KW"/>
</dbReference>
<comment type="caution">
    <text evidence="1">The sequence shown here is derived from an EMBL/GenBank/DDBJ whole genome shotgun (WGS) entry which is preliminary data.</text>
</comment>
<keyword evidence="2" id="KW-1185">Reference proteome</keyword>
<gene>
    <name evidence="1" type="ORF">CTI12_AA263780</name>
</gene>
<evidence type="ECO:0000313" key="1">
    <source>
        <dbReference type="EMBL" id="PWA71854.1"/>
    </source>
</evidence>
<protein>
    <submittedName>
        <fullName evidence="1">RNA-directed DNA polymerase, eukaryota, Reverse transcriptase zinc-binding domain protein</fullName>
    </submittedName>
</protein>
<dbReference type="EMBL" id="PKPP01003012">
    <property type="protein sequence ID" value="PWA71854.1"/>
    <property type="molecule type" value="Genomic_DNA"/>
</dbReference>
<evidence type="ECO:0000313" key="2">
    <source>
        <dbReference type="Proteomes" id="UP000245207"/>
    </source>
</evidence>
<dbReference type="OrthoDB" id="684023at2759"/>
<dbReference type="AlphaFoldDB" id="A0A2U1NEA9"/>
<keyword evidence="1" id="KW-0548">Nucleotidyltransferase</keyword>
<reference evidence="1 2" key="1">
    <citation type="journal article" date="2018" name="Mol. Plant">
        <title>The genome of Artemisia annua provides insight into the evolution of Asteraceae family and artemisinin biosynthesis.</title>
        <authorList>
            <person name="Shen Q."/>
            <person name="Zhang L."/>
            <person name="Liao Z."/>
            <person name="Wang S."/>
            <person name="Yan T."/>
            <person name="Shi P."/>
            <person name="Liu M."/>
            <person name="Fu X."/>
            <person name="Pan Q."/>
            <person name="Wang Y."/>
            <person name="Lv Z."/>
            <person name="Lu X."/>
            <person name="Zhang F."/>
            <person name="Jiang W."/>
            <person name="Ma Y."/>
            <person name="Chen M."/>
            <person name="Hao X."/>
            <person name="Li L."/>
            <person name="Tang Y."/>
            <person name="Lv G."/>
            <person name="Zhou Y."/>
            <person name="Sun X."/>
            <person name="Brodelius P.E."/>
            <person name="Rose J.K.C."/>
            <person name="Tang K."/>
        </authorList>
    </citation>
    <scope>NUCLEOTIDE SEQUENCE [LARGE SCALE GENOMIC DNA]</scope>
    <source>
        <strain evidence="2">cv. Huhao1</strain>
        <tissue evidence="1">Leaf</tissue>
    </source>
</reference>
<organism evidence="1 2">
    <name type="scientific">Artemisia annua</name>
    <name type="common">Sweet wormwood</name>
    <dbReference type="NCBI Taxonomy" id="35608"/>
    <lineage>
        <taxon>Eukaryota</taxon>
        <taxon>Viridiplantae</taxon>
        <taxon>Streptophyta</taxon>
        <taxon>Embryophyta</taxon>
        <taxon>Tracheophyta</taxon>
        <taxon>Spermatophyta</taxon>
        <taxon>Magnoliopsida</taxon>
        <taxon>eudicotyledons</taxon>
        <taxon>Gunneridae</taxon>
        <taxon>Pentapetalae</taxon>
        <taxon>asterids</taxon>
        <taxon>campanulids</taxon>
        <taxon>Asterales</taxon>
        <taxon>Asteraceae</taxon>
        <taxon>Asteroideae</taxon>
        <taxon>Anthemideae</taxon>
        <taxon>Artemisiinae</taxon>
        <taxon>Artemisia</taxon>
    </lineage>
</organism>
<proteinExistence type="predicted"/>
<accession>A0A2U1NEA9</accession>
<sequence>MGICSKVLMLSETKRHSAPFFLRSFYWEWISLPNWQAVLRRCLRGGVEFSQFEALQAILKDVVLSNQRDSWKWSLDVSTGFSVASVRHLVDSRFLVVDQIATRWNRCVPIKINVFLWRLSRNKLPSRITQPAREGRRRKKNAKKNLENASYGTTLRRPVAFSETIWACGDHATPENARGGVVVALSGRFFLTAQMENAWYPEL</sequence>
<keyword evidence="1" id="KW-0808">Transferase</keyword>
<dbReference type="Proteomes" id="UP000245207">
    <property type="component" value="Unassembled WGS sequence"/>
</dbReference>
<keyword evidence="1" id="KW-0695">RNA-directed DNA polymerase</keyword>